<protein>
    <submittedName>
        <fullName evidence="2">Uncharacterized protein</fullName>
    </submittedName>
</protein>
<feature type="region of interest" description="Disordered" evidence="1">
    <location>
        <begin position="64"/>
        <end position="89"/>
    </location>
</feature>
<proteinExistence type="predicted"/>
<gene>
    <name evidence="2" type="ORF">Fot_56705</name>
</gene>
<name>A0ABD1NYY4_9LAMI</name>
<comment type="caution">
    <text evidence="2">The sequence shown here is derived from an EMBL/GenBank/DDBJ whole genome shotgun (WGS) entry which is preliminary data.</text>
</comment>
<dbReference type="EMBL" id="JBFOLJ010000053">
    <property type="protein sequence ID" value="KAL2456771.1"/>
    <property type="molecule type" value="Genomic_DNA"/>
</dbReference>
<accession>A0ABD1NYY4</accession>
<reference evidence="3" key="1">
    <citation type="submission" date="2024-07" db="EMBL/GenBank/DDBJ databases">
        <title>Two chromosome-level genome assemblies of Korean endemic species Abeliophyllum distichum and Forsythia ovata (Oleaceae).</title>
        <authorList>
            <person name="Jang H."/>
        </authorList>
    </citation>
    <scope>NUCLEOTIDE SEQUENCE [LARGE SCALE GENOMIC DNA]</scope>
</reference>
<evidence type="ECO:0000313" key="3">
    <source>
        <dbReference type="Proteomes" id="UP001604277"/>
    </source>
</evidence>
<dbReference type="Proteomes" id="UP001604277">
    <property type="component" value="Unassembled WGS sequence"/>
</dbReference>
<sequence>MGWNNYRDRRIYKHRFQICNDESISLVKVSHPLWHHNISVRQQTADWGSLPSLGVLTRTSHGPLYSSPSVQRRGPTAISTNSRAYPHRTPNLPHLRIRVLVCQPT</sequence>
<keyword evidence="3" id="KW-1185">Reference proteome</keyword>
<evidence type="ECO:0000313" key="2">
    <source>
        <dbReference type="EMBL" id="KAL2456771.1"/>
    </source>
</evidence>
<organism evidence="2 3">
    <name type="scientific">Forsythia ovata</name>
    <dbReference type="NCBI Taxonomy" id="205694"/>
    <lineage>
        <taxon>Eukaryota</taxon>
        <taxon>Viridiplantae</taxon>
        <taxon>Streptophyta</taxon>
        <taxon>Embryophyta</taxon>
        <taxon>Tracheophyta</taxon>
        <taxon>Spermatophyta</taxon>
        <taxon>Magnoliopsida</taxon>
        <taxon>eudicotyledons</taxon>
        <taxon>Gunneridae</taxon>
        <taxon>Pentapetalae</taxon>
        <taxon>asterids</taxon>
        <taxon>lamiids</taxon>
        <taxon>Lamiales</taxon>
        <taxon>Oleaceae</taxon>
        <taxon>Forsythieae</taxon>
        <taxon>Forsythia</taxon>
    </lineage>
</organism>
<evidence type="ECO:0000256" key="1">
    <source>
        <dbReference type="SAM" id="MobiDB-lite"/>
    </source>
</evidence>
<dbReference type="AlphaFoldDB" id="A0ABD1NYY4"/>